<evidence type="ECO:0000313" key="2">
    <source>
        <dbReference type="Proteomes" id="UP001381693"/>
    </source>
</evidence>
<proteinExistence type="predicted"/>
<gene>
    <name evidence="1" type="ORF">SK128_018031</name>
</gene>
<reference evidence="1 2" key="1">
    <citation type="submission" date="2023-11" db="EMBL/GenBank/DDBJ databases">
        <title>Halocaridina rubra genome assembly.</title>
        <authorList>
            <person name="Smith C."/>
        </authorList>
    </citation>
    <scope>NUCLEOTIDE SEQUENCE [LARGE SCALE GENOMIC DNA]</scope>
    <source>
        <strain evidence="1">EP-1</strain>
        <tissue evidence="1">Whole</tissue>
    </source>
</reference>
<dbReference type="AlphaFoldDB" id="A0AAN8WVF0"/>
<sequence length="62" mass="7133">MPLIGGLRKDEDRVKYSFGRVKARIPEVFENVEKAITPEGWIHSEKVRWHISKQAKITRGGS</sequence>
<keyword evidence="2" id="KW-1185">Reference proteome</keyword>
<comment type="caution">
    <text evidence="1">The sequence shown here is derived from an EMBL/GenBank/DDBJ whole genome shotgun (WGS) entry which is preliminary data.</text>
</comment>
<protein>
    <submittedName>
        <fullName evidence="1">Uncharacterized protein</fullName>
    </submittedName>
</protein>
<dbReference type="Proteomes" id="UP001381693">
    <property type="component" value="Unassembled WGS sequence"/>
</dbReference>
<evidence type="ECO:0000313" key="1">
    <source>
        <dbReference type="EMBL" id="KAK7069493.1"/>
    </source>
</evidence>
<dbReference type="EMBL" id="JAXCGZ010016249">
    <property type="protein sequence ID" value="KAK7069493.1"/>
    <property type="molecule type" value="Genomic_DNA"/>
</dbReference>
<organism evidence="1 2">
    <name type="scientific">Halocaridina rubra</name>
    <name type="common">Hawaiian red shrimp</name>
    <dbReference type="NCBI Taxonomy" id="373956"/>
    <lineage>
        <taxon>Eukaryota</taxon>
        <taxon>Metazoa</taxon>
        <taxon>Ecdysozoa</taxon>
        <taxon>Arthropoda</taxon>
        <taxon>Crustacea</taxon>
        <taxon>Multicrustacea</taxon>
        <taxon>Malacostraca</taxon>
        <taxon>Eumalacostraca</taxon>
        <taxon>Eucarida</taxon>
        <taxon>Decapoda</taxon>
        <taxon>Pleocyemata</taxon>
        <taxon>Caridea</taxon>
        <taxon>Atyoidea</taxon>
        <taxon>Atyidae</taxon>
        <taxon>Halocaridina</taxon>
    </lineage>
</organism>
<name>A0AAN8WVF0_HALRR</name>
<accession>A0AAN8WVF0</accession>